<feature type="transmembrane region" description="Helical" evidence="1">
    <location>
        <begin position="172"/>
        <end position="195"/>
    </location>
</feature>
<feature type="transmembrane region" description="Helical" evidence="1">
    <location>
        <begin position="6"/>
        <end position="22"/>
    </location>
</feature>
<dbReference type="EMBL" id="FIFW01000011">
    <property type="protein sequence ID" value="CYU59863.1"/>
    <property type="molecule type" value="Genomic_DNA"/>
</dbReference>
<name>A0A0Z8ED21_STRSU</name>
<reference evidence="2 3" key="1">
    <citation type="submission" date="2016-02" db="EMBL/GenBank/DDBJ databases">
        <authorList>
            <consortium name="Pathogen Informatics"/>
        </authorList>
    </citation>
    <scope>NUCLEOTIDE SEQUENCE [LARGE SCALE GENOMIC DNA]</scope>
    <source>
        <strain evidence="2 3">LSS23</strain>
    </source>
</reference>
<evidence type="ECO:0000256" key="1">
    <source>
        <dbReference type="SAM" id="Phobius"/>
    </source>
</evidence>
<evidence type="ECO:0000313" key="3">
    <source>
        <dbReference type="Proteomes" id="UP000073434"/>
    </source>
</evidence>
<feature type="transmembrane region" description="Helical" evidence="1">
    <location>
        <begin position="43"/>
        <end position="64"/>
    </location>
</feature>
<gene>
    <name evidence="2" type="ORF">ERS132385_01249</name>
</gene>
<feature type="transmembrane region" description="Helical" evidence="1">
    <location>
        <begin position="252"/>
        <end position="271"/>
    </location>
</feature>
<evidence type="ECO:0000313" key="2">
    <source>
        <dbReference type="EMBL" id="CYU59863.1"/>
    </source>
</evidence>
<protein>
    <submittedName>
        <fullName evidence="2">Uncharacterized protein</fullName>
    </submittedName>
</protein>
<proteinExistence type="predicted"/>
<dbReference type="Proteomes" id="UP000073434">
    <property type="component" value="Unassembled WGS sequence"/>
</dbReference>
<accession>A0A0Z8ED21</accession>
<feature type="transmembrane region" description="Helical" evidence="1">
    <location>
        <begin position="133"/>
        <end position="152"/>
    </location>
</feature>
<feature type="transmembrane region" description="Helical" evidence="1">
    <location>
        <begin position="84"/>
        <end position="112"/>
    </location>
</feature>
<keyword evidence="1" id="KW-0472">Membrane</keyword>
<organism evidence="2 3">
    <name type="scientific">Streptococcus suis</name>
    <dbReference type="NCBI Taxonomy" id="1307"/>
    <lineage>
        <taxon>Bacteria</taxon>
        <taxon>Bacillati</taxon>
        <taxon>Bacillota</taxon>
        <taxon>Bacilli</taxon>
        <taxon>Lactobacillales</taxon>
        <taxon>Streptococcaceae</taxon>
        <taxon>Streptococcus</taxon>
    </lineage>
</organism>
<keyword evidence="1" id="KW-0812">Transmembrane</keyword>
<dbReference type="AlphaFoldDB" id="A0A0Z8ED21"/>
<keyword evidence="1" id="KW-1133">Transmembrane helix</keyword>
<sequence>MTEYILFVGIVLYFLYYSVKVAKESLFIKSIKKYYYYIKKLNLETTFVNQLWNCLLILDTVFSIDSTKNRANFHSIYKKIKEFSLIAKLFLVFLFLILLIYCLIVIPFILITKFMIVVLQYIIEYEEKNGLGILRYAIFPFLIAVVFISYIVKINSLSPSLSLILQFYESIIKLSGLLWIPVILTSVIYIVPLIIKKFESSILGKKLLHYLHIWTQLFLITTYFILIIGGYFTLLDTLGNAGEEQLIDSYTVIPLFIAGCQIFSNILINFISKIKIGSEA</sequence>
<feature type="transmembrane region" description="Helical" evidence="1">
    <location>
        <begin position="207"/>
        <end position="232"/>
    </location>
</feature>